<evidence type="ECO:0000256" key="1">
    <source>
        <dbReference type="ARBA" id="ARBA00004340"/>
    </source>
</evidence>
<dbReference type="Proteomes" id="UP000780801">
    <property type="component" value="Unassembled WGS sequence"/>
</dbReference>
<dbReference type="Pfam" id="PF20147">
    <property type="entry name" value="Crinkler"/>
    <property type="match status" value="1"/>
</dbReference>
<keyword evidence="6" id="KW-1185">Reference proteome</keyword>
<dbReference type="AlphaFoldDB" id="A0A9P6FZR7"/>
<comment type="subcellular location">
    <subcellularLocation>
        <location evidence="1">Host cell</location>
    </subcellularLocation>
    <subcellularLocation>
        <location evidence="2">Secreted</location>
    </subcellularLocation>
</comment>
<keyword evidence="3" id="KW-0964">Secreted</keyword>
<evidence type="ECO:0000259" key="4">
    <source>
        <dbReference type="Pfam" id="PF20147"/>
    </source>
</evidence>
<reference evidence="5" key="1">
    <citation type="journal article" date="2020" name="Fungal Divers.">
        <title>Resolving the Mortierellaceae phylogeny through synthesis of multi-gene phylogenetics and phylogenomics.</title>
        <authorList>
            <person name="Vandepol N."/>
            <person name="Liber J."/>
            <person name="Desiro A."/>
            <person name="Na H."/>
            <person name="Kennedy M."/>
            <person name="Barry K."/>
            <person name="Grigoriev I.V."/>
            <person name="Miller A.N."/>
            <person name="O'Donnell K."/>
            <person name="Stajich J.E."/>
            <person name="Bonito G."/>
        </authorList>
    </citation>
    <scope>NUCLEOTIDE SEQUENCE</scope>
    <source>
        <strain evidence="5">KOD1015</strain>
    </source>
</reference>
<gene>
    <name evidence="5" type="ORF">BGW38_008886</name>
</gene>
<dbReference type="InterPro" id="IPR045379">
    <property type="entry name" value="Crinkler_N"/>
</dbReference>
<evidence type="ECO:0000256" key="2">
    <source>
        <dbReference type="ARBA" id="ARBA00004613"/>
    </source>
</evidence>
<proteinExistence type="predicted"/>
<feature type="non-terminal residue" evidence="5">
    <location>
        <position position="1"/>
    </location>
</feature>
<dbReference type="GO" id="GO:0005576">
    <property type="term" value="C:extracellular region"/>
    <property type="evidence" value="ECO:0007669"/>
    <property type="project" value="UniProtKB-SubCell"/>
</dbReference>
<dbReference type="GO" id="GO:0043657">
    <property type="term" value="C:host cell"/>
    <property type="evidence" value="ECO:0007669"/>
    <property type="project" value="UniProtKB-SubCell"/>
</dbReference>
<evidence type="ECO:0000313" key="5">
    <source>
        <dbReference type="EMBL" id="KAF9583670.1"/>
    </source>
</evidence>
<feature type="domain" description="Crinkler effector protein N-terminal" evidence="4">
    <location>
        <begin position="133"/>
        <end position="211"/>
    </location>
</feature>
<dbReference type="EMBL" id="JAABOA010000629">
    <property type="protein sequence ID" value="KAF9583670.1"/>
    <property type="molecule type" value="Genomic_DNA"/>
</dbReference>
<comment type="caution">
    <text evidence="5">The sequence shown here is derived from an EMBL/GenBank/DDBJ whole genome shotgun (WGS) entry which is preliminary data.</text>
</comment>
<sequence>YDLRDDVKGGFHGCSCQPSANSQQHACRPIFLSQIQAVGTRLGFLHSDRWCSAGTFFVKMKLHQGSSNFSEKDWNEALSTVLAPKIGAHVKSFRQFCPDNVYISMIVGYPTKWSDNLLAPSKLPKNSSGVQQVTNAFSIRIPSSDTVDDPKNVIKAKKSREFDEIAADKLSQWQLILLDNVSEKKKLKVTSKLSKVFVDELPEDTIHIIVQLPSRQQSAFRSQIEDRYSEILNAKIPPTVGTAIESRSSGMRE</sequence>
<organism evidence="5 6">
    <name type="scientific">Lunasporangiospora selenospora</name>
    <dbReference type="NCBI Taxonomy" id="979761"/>
    <lineage>
        <taxon>Eukaryota</taxon>
        <taxon>Fungi</taxon>
        <taxon>Fungi incertae sedis</taxon>
        <taxon>Mucoromycota</taxon>
        <taxon>Mortierellomycotina</taxon>
        <taxon>Mortierellomycetes</taxon>
        <taxon>Mortierellales</taxon>
        <taxon>Mortierellaceae</taxon>
        <taxon>Lunasporangiospora</taxon>
    </lineage>
</organism>
<protein>
    <recommendedName>
        <fullName evidence="4">Crinkler effector protein N-terminal domain-containing protein</fullName>
    </recommendedName>
</protein>
<evidence type="ECO:0000313" key="6">
    <source>
        <dbReference type="Proteomes" id="UP000780801"/>
    </source>
</evidence>
<accession>A0A9P6FZR7</accession>
<name>A0A9P6FZR7_9FUNG</name>
<evidence type="ECO:0000256" key="3">
    <source>
        <dbReference type="ARBA" id="ARBA00022525"/>
    </source>
</evidence>